<dbReference type="EMBL" id="MTYJ01000096">
    <property type="protein sequence ID" value="OQV14986.1"/>
    <property type="molecule type" value="Genomic_DNA"/>
</dbReference>
<comment type="caution">
    <text evidence="2">The sequence shown here is derived from an EMBL/GenBank/DDBJ whole genome shotgun (WGS) entry which is preliminary data.</text>
</comment>
<reference evidence="3" key="1">
    <citation type="submission" date="2017-01" db="EMBL/GenBank/DDBJ databases">
        <title>Comparative genomics of anhydrobiosis in the tardigrade Hypsibius dujardini.</title>
        <authorList>
            <person name="Yoshida Y."/>
            <person name="Koutsovoulos G."/>
            <person name="Laetsch D."/>
            <person name="Stevens L."/>
            <person name="Kumar S."/>
            <person name="Horikawa D."/>
            <person name="Ishino K."/>
            <person name="Komine S."/>
            <person name="Tomita M."/>
            <person name="Blaxter M."/>
            <person name="Arakawa K."/>
        </authorList>
    </citation>
    <scope>NUCLEOTIDE SEQUENCE [LARGE SCALE GENOMIC DNA]</scope>
    <source>
        <strain evidence="3">Z151</strain>
    </source>
</reference>
<evidence type="ECO:0000256" key="1">
    <source>
        <dbReference type="SAM" id="MobiDB-lite"/>
    </source>
</evidence>
<evidence type="ECO:0000313" key="3">
    <source>
        <dbReference type="Proteomes" id="UP000192578"/>
    </source>
</evidence>
<protein>
    <submittedName>
        <fullName evidence="2">Uncharacterized protein</fullName>
    </submittedName>
</protein>
<gene>
    <name evidence="2" type="ORF">BV898_10886</name>
</gene>
<dbReference type="Proteomes" id="UP000192578">
    <property type="component" value="Unassembled WGS sequence"/>
</dbReference>
<dbReference type="AlphaFoldDB" id="A0A1W0WIH5"/>
<organism evidence="2 3">
    <name type="scientific">Hypsibius exemplaris</name>
    <name type="common">Freshwater tardigrade</name>
    <dbReference type="NCBI Taxonomy" id="2072580"/>
    <lineage>
        <taxon>Eukaryota</taxon>
        <taxon>Metazoa</taxon>
        <taxon>Ecdysozoa</taxon>
        <taxon>Tardigrada</taxon>
        <taxon>Eutardigrada</taxon>
        <taxon>Parachela</taxon>
        <taxon>Hypsibioidea</taxon>
        <taxon>Hypsibiidae</taxon>
        <taxon>Hypsibius</taxon>
    </lineage>
</organism>
<feature type="region of interest" description="Disordered" evidence="1">
    <location>
        <begin position="178"/>
        <end position="198"/>
    </location>
</feature>
<sequence length="218" mass="23575">MTDEDGGSGGGGAACWAACIACWRGCLMCCDETREETTTHIPATSHHYPRHEHYEMRNSVPSVPFAQKPRGRTSIIGAAVPGRMTILGSAAGRPSITVDPGGPPSVEPVDPAAGVPKVRLSVDNGTVSQYEDVRFYDVRKLLTQKQPHEEISRYEDVRFYDVKALTNERGGLLVVRPMMTTTTPGPSPRPTPEMPRASLGMTTTNAAAHSHHHHALLP</sequence>
<evidence type="ECO:0000313" key="2">
    <source>
        <dbReference type="EMBL" id="OQV14986.1"/>
    </source>
</evidence>
<proteinExistence type="predicted"/>
<name>A0A1W0WIH5_HYPEX</name>
<keyword evidence="3" id="KW-1185">Reference proteome</keyword>
<accession>A0A1W0WIH5</accession>